<sequence length="364" mass="41028">MPYDIEDAYGHLLLSRGARLESEEQRQRLIHIGRKPYNVASRRSQSGGVTKRRNDPAAQFLNPFDELYRISLALQETFKWLGRGKFMRRLDILVSRIGNIIEHDPDASIGAAHLDEEFPYFIRHPLRKALLSDTVAARMEIPDQERRSIVTAALTANIGMIEYQEEFDQQRAPLDEYQWEVVRNHPRRSVERLLAEGMEDRLCLRVVSEHHERLDGSGYPEGLRSRDICRGARLLMISDTYMAMITNRGYKGATAVREALLELLDQSGVKYDRDILSGFINTIGIYPAGSFVSLENGEKGVVIHRGSKGASPVVAAIIKANGQPTTRPLLRDTSIDDVPGVVSLEPTPSVAKRYQLASLWGYDA</sequence>
<dbReference type="Gene3D" id="1.10.3210.10">
    <property type="entry name" value="Hypothetical protein af1432"/>
    <property type="match status" value="1"/>
</dbReference>
<dbReference type="AlphaFoldDB" id="A0A0X8XA56"/>
<dbReference type="GO" id="GO:0008081">
    <property type="term" value="F:phosphoric diester hydrolase activity"/>
    <property type="evidence" value="ECO:0007669"/>
    <property type="project" value="UniProtKB-ARBA"/>
</dbReference>
<evidence type="ECO:0000259" key="1">
    <source>
        <dbReference type="PROSITE" id="PS51832"/>
    </source>
</evidence>
<accession>A0A0X8XA56</accession>
<dbReference type="Proteomes" id="UP000218890">
    <property type="component" value="Chromosome"/>
</dbReference>
<gene>
    <name evidence="2" type="ORF">HH1059_15680</name>
</gene>
<feature type="domain" description="HD-GYP" evidence="1">
    <location>
        <begin position="99"/>
        <end position="295"/>
    </location>
</feature>
<organism evidence="2 3">
    <name type="scientific">Halorhodospira halochloris</name>
    <name type="common">Ectothiorhodospira halochloris</name>
    <dbReference type="NCBI Taxonomy" id="1052"/>
    <lineage>
        <taxon>Bacteria</taxon>
        <taxon>Pseudomonadati</taxon>
        <taxon>Pseudomonadota</taxon>
        <taxon>Gammaproteobacteria</taxon>
        <taxon>Chromatiales</taxon>
        <taxon>Ectothiorhodospiraceae</taxon>
        <taxon>Halorhodospira</taxon>
    </lineage>
</organism>
<dbReference type="PANTHER" id="PTHR43155:SF2">
    <property type="entry name" value="CYCLIC DI-GMP PHOSPHODIESTERASE PA4108"/>
    <property type="match status" value="1"/>
</dbReference>
<evidence type="ECO:0000313" key="3">
    <source>
        <dbReference type="Proteomes" id="UP000218890"/>
    </source>
</evidence>
<dbReference type="InterPro" id="IPR037522">
    <property type="entry name" value="HD_GYP_dom"/>
</dbReference>
<dbReference type="EMBL" id="AP017372">
    <property type="protein sequence ID" value="BAU58276.2"/>
    <property type="molecule type" value="Genomic_DNA"/>
</dbReference>
<dbReference type="KEGG" id="hhk:HH1059_15680"/>
<reference evidence="2" key="1">
    <citation type="submission" date="2016-02" db="EMBL/GenBank/DDBJ databases">
        <title>Halorhodospira halochloris DSM-1059 complete genome, version 2.</title>
        <authorList>
            <person name="Tsukatani Y."/>
        </authorList>
    </citation>
    <scope>NUCLEOTIDE SEQUENCE</scope>
    <source>
        <strain evidence="2">DSM 1059</strain>
    </source>
</reference>
<protein>
    <submittedName>
        <fullName evidence="2">Metal dependent phosphohydrolase</fullName>
    </submittedName>
</protein>
<dbReference type="InterPro" id="IPR003607">
    <property type="entry name" value="HD/PDEase_dom"/>
</dbReference>
<dbReference type="CDD" id="cd00077">
    <property type="entry name" value="HDc"/>
    <property type="match status" value="1"/>
</dbReference>
<dbReference type="Pfam" id="PF13487">
    <property type="entry name" value="HD_5"/>
    <property type="match status" value="1"/>
</dbReference>
<evidence type="ECO:0000313" key="2">
    <source>
        <dbReference type="EMBL" id="BAU58276.2"/>
    </source>
</evidence>
<dbReference type="PROSITE" id="PS51832">
    <property type="entry name" value="HD_GYP"/>
    <property type="match status" value="1"/>
</dbReference>
<keyword evidence="3" id="KW-1185">Reference proteome</keyword>
<dbReference type="PANTHER" id="PTHR43155">
    <property type="entry name" value="CYCLIC DI-GMP PHOSPHODIESTERASE PA4108-RELATED"/>
    <property type="match status" value="1"/>
</dbReference>
<name>A0A0X8XA56_HALHR</name>
<proteinExistence type="predicted"/>
<dbReference type="SUPFAM" id="SSF109604">
    <property type="entry name" value="HD-domain/PDEase-like"/>
    <property type="match status" value="1"/>
</dbReference>